<name>A0A4D8Q5H0_AZOBR</name>
<dbReference type="Gene3D" id="3.60.40.10">
    <property type="entry name" value="PPM-type phosphatase domain"/>
    <property type="match status" value="1"/>
</dbReference>
<proteinExistence type="predicted"/>
<dbReference type="SMART" id="SM00332">
    <property type="entry name" value="PP2Cc"/>
    <property type="match status" value="1"/>
</dbReference>
<protein>
    <submittedName>
        <fullName evidence="3">Serine/threonine-protein phosphatase</fullName>
    </submittedName>
</protein>
<dbReference type="SUPFAM" id="SSF81606">
    <property type="entry name" value="PP2C-like"/>
    <property type="match status" value="1"/>
</dbReference>
<dbReference type="InterPro" id="IPR001932">
    <property type="entry name" value="PPM-type_phosphatase-like_dom"/>
</dbReference>
<sequence length="268" mass="28571">MHSVLIDMIAVGQTDVGRVRSRNEDSFHLDPAHGLAVICDGMGGHAGGDIASRTAVDVVAAVIASRDHAGGQAEGRRTLSPAEEEKAAADAASTVRSAVVAANRRINALNRQRGFAEGRGMGTTLVGLWRVPGTGRVVVFHAGDSRLYRLRHGELRLLTRDHSLYQVWLDNGRRGQAPQRNIIVRALGTGEQVEPDIAVHDLQPDDLYLLCSDGLTGIVPEGLIQRILTQQPSPAAEDVCTRLIDLANGAGGPDNITLILARFVLVPA</sequence>
<gene>
    <name evidence="3" type="ORF">D3867_04755</name>
</gene>
<dbReference type="Proteomes" id="UP000298596">
    <property type="component" value="Chromosome"/>
</dbReference>
<feature type="domain" description="PPM-type phosphatase" evidence="2">
    <location>
        <begin position="10"/>
        <end position="263"/>
    </location>
</feature>
<reference evidence="3 4" key="1">
    <citation type="submission" date="2018-09" db="EMBL/GenBank/DDBJ databases">
        <title>Whole genome based analysis of evolution and adaptive divergence in Indian and Brazilian strains of Azospirillum brasilense.</title>
        <authorList>
            <person name="Singh C."/>
            <person name="Tripathi A.K."/>
        </authorList>
    </citation>
    <scope>NUCLEOTIDE SEQUENCE [LARGE SCALE GENOMIC DNA]</scope>
    <source>
        <strain evidence="3 4">MTCC4036</strain>
    </source>
</reference>
<dbReference type="InterPro" id="IPR036457">
    <property type="entry name" value="PPM-type-like_dom_sf"/>
</dbReference>
<dbReference type="AlphaFoldDB" id="A0A4D8Q5H0"/>
<evidence type="ECO:0000313" key="3">
    <source>
        <dbReference type="EMBL" id="QCO01412.1"/>
    </source>
</evidence>
<dbReference type="PROSITE" id="PS51746">
    <property type="entry name" value="PPM_2"/>
    <property type="match status" value="1"/>
</dbReference>
<evidence type="ECO:0000259" key="2">
    <source>
        <dbReference type="PROSITE" id="PS51746"/>
    </source>
</evidence>
<evidence type="ECO:0000256" key="1">
    <source>
        <dbReference type="SAM" id="MobiDB-lite"/>
    </source>
</evidence>
<feature type="compositionally biased region" description="Basic and acidic residues" evidence="1">
    <location>
        <begin position="70"/>
        <end position="88"/>
    </location>
</feature>
<dbReference type="CDD" id="cd00143">
    <property type="entry name" value="PP2Cc"/>
    <property type="match status" value="1"/>
</dbReference>
<organism evidence="3 4">
    <name type="scientific">Azospirillum brasilense</name>
    <dbReference type="NCBI Taxonomy" id="192"/>
    <lineage>
        <taxon>Bacteria</taxon>
        <taxon>Pseudomonadati</taxon>
        <taxon>Pseudomonadota</taxon>
        <taxon>Alphaproteobacteria</taxon>
        <taxon>Rhodospirillales</taxon>
        <taxon>Azospirillaceae</taxon>
        <taxon>Azospirillum</taxon>
    </lineage>
</organism>
<dbReference type="EMBL" id="CP032330">
    <property type="protein sequence ID" value="QCO01412.1"/>
    <property type="molecule type" value="Genomic_DNA"/>
</dbReference>
<evidence type="ECO:0000313" key="4">
    <source>
        <dbReference type="Proteomes" id="UP000298596"/>
    </source>
</evidence>
<dbReference type="SMART" id="SM00331">
    <property type="entry name" value="PP2C_SIG"/>
    <property type="match status" value="1"/>
</dbReference>
<dbReference type="Pfam" id="PF13672">
    <property type="entry name" value="PP2C_2"/>
    <property type="match status" value="1"/>
</dbReference>
<accession>A0A4D8Q5H0</accession>
<feature type="region of interest" description="Disordered" evidence="1">
    <location>
        <begin position="70"/>
        <end position="90"/>
    </location>
</feature>